<gene>
    <name evidence="1" type="ORF">EM_117</name>
</gene>
<protein>
    <submittedName>
        <fullName evidence="1">DNA-directed RNA polymerase</fullName>
    </submittedName>
</protein>
<accession>A0AAE9HHH7</accession>
<name>A0AAE9HHH7_9CAUD</name>
<evidence type="ECO:0000313" key="2">
    <source>
        <dbReference type="Proteomes" id="UP000831536"/>
    </source>
</evidence>
<keyword evidence="2" id="KW-1185">Reference proteome</keyword>
<keyword evidence="1" id="KW-0240">DNA-directed RNA polymerase</keyword>
<dbReference type="Proteomes" id="UP000831536">
    <property type="component" value="Segment"/>
</dbReference>
<dbReference type="EMBL" id="ON169972">
    <property type="protein sequence ID" value="UPW35902.1"/>
    <property type="molecule type" value="Genomic_DNA"/>
</dbReference>
<proteinExistence type="predicted"/>
<evidence type="ECO:0000313" key="1">
    <source>
        <dbReference type="EMBL" id="UPW35902.1"/>
    </source>
</evidence>
<dbReference type="GO" id="GO:0000428">
    <property type="term" value="C:DNA-directed RNA polymerase complex"/>
    <property type="evidence" value="ECO:0007669"/>
    <property type="project" value="UniProtKB-KW"/>
</dbReference>
<keyword evidence="1" id="KW-0804">Transcription</keyword>
<sequence length="51" mass="5831">MLEDNHFVCDCCGDQFPFSEAVGWDGIVACSDCFFEMQYENGIEQEENNVD</sequence>
<reference evidence="1" key="1">
    <citation type="journal article" date="2022" name="J. Appl. Microbiol.">
        <title>Bacteriophage-Antibiotic Combinations Against Multidrug-Resistant Pseudomonas aeruginosa.</title>
        <authorList>
            <person name="Holger D."/>
            <person name="Lev K.L."/>
            <person name="Kebriaei R."/>
            <person name="Morrisette T."/>
            <person name="Shah R."/>
            <person name="Alexander J."/>
            <person name="Lehman S.M."/>
            <person name="Rybak M.J."/>
        </authorList>
    </citation>
    <scope>NUCLEOTIDE SEQUENCE</scope>
</reference>
<organism evidence="1 2">
    <name type="scientific">Pseudomonas phage EM</name>
    <dbReference type="NCBI Taxonomy" id="2936914"/>
    <lineage>
        <taxon>Viruses</taxon>
        <taxon>Duplodnaviria</taxon>
        <taxon>Heunggongvirae</taxon>
        <taxon>Uroviricota</taxon>
        <taxon>Caudoviricetes</taxon>
        <taxon>Vandenendeviridae</taxon>
        <taxon>Skurskavirinae</taxon>
        <taxon>Baldwinvirus</taxon>
        <taxon>Baldwinvirus EM</taxon>
    </lineage>
</organism>